<dbReference type="EMBL" id="JAUSRA010000001">
    <property type="protein sequence ID" value="MDP9793852.1"/>
    <property type="molecule type" value="Genomic_DNA"/>
</dbReference>
<gene>
    <name evidence="1" type="ORF">J2S43_002364</name>
</gene>
<organism evidence="1 2">
    <name type="scientific">Catenuloplanes nepalensis</name>
    <dbReference type="NCBI Taxonomy" id="587533"/>
    <lineage>
        <taxon>Bacteria</taxon>
        <taxon>Bacillati</taxon>
        <taxon>Actinomycetota</taxon>
        <taxon>Actinomycetes</taxon>
        <taxon>Micromonosporales</taxon>
        <taxon>Micromonosporaceae</taxon>
        <taxon>Catenuloplanes</taxon>
    </lineage>
</organism>
<protein>
    <submittedName>
        <fullName evidence="1">Uncharacterized protein</fullName>
    </submittedName>
</protein>
<name>A0ABT9MQZ4_9ACTN</name>
<reference evidence="1 2" key="1">
    <citation type="submission" date="2023-07" db="EMBL/GenBank/DDBJ databases">
        <title>Sequencing the genomes of 1000 actinobacteria strains.</title>
        <authorList>
            <person name="Klenk H.-P."/>
        </authorList>
    </citation>
    <scope>NUCLEOTIDE SEQUENCE [LARGE SCALE GENOMIC DNA]</scope>
    <source>
        <strain evidence="1 2">DSM 44710</strain>
    </source>
</reference>
<evidence type="ECO:0000313" key="2">
    <source>
        <dbReference type="Proteomes" id="UP001240984"/>
    </source>
</evidence>
<proteinExistence type="predicted"/>
<accession>A0ABT9MQZ4</accession>
<comment type="caution">
    <text evidence="1">The sequence shown here is derived from an EMBL/GenBank/DDBJ whole genome shotgun (WGS) entry which is preliminary data.</text>
</comment>
<dbReference type="Proteomes" id="UP001240984">
    <property type="component" value="Unassembled WGS sequence"/>
</dbReference>
<sequence length="30" mass="3006">MRGPIRTPIAALDRLAAASGTLGKIAITVA</sequence>
<evidence type="ECO:0000313" key="1">
    <source>
        <dbReference type="EMBL" id="MDP9793852.1"/>
    </source>
</evidence>
<keyword evidence="2" id="KW-1185">Reference proteome</keyword>